<accession>A0A4Y8AUL6</accession>
<organism evidence="2 3">
    <name type="scientific">Gramella jeungdoensis</name>
    <dbReference type="NCBI Taxonomy" id="708091"/>
    <lineage>
        <taxon>Bacteria</taxon>
        <taxon>Pseudomonadati</taxon>
        <taxon>Bacteroidota</taxon>
        <taxon>Flavobacteriia</taxon>
        <taxon>Flavobacteriales</taxon>
        <taxon>Flavobacteriaceae</taxon>
        <taxon>Christiangramia</taxon>
    </lineage>
</organism>
<dbReference type="EMBL" id="SNQI01000002">
    <property type="protein sequence ID" value="TEW75528.1"/>
    <property type="molecule type" value="Genomic_DNA"/>
</dbReference>
<dbReference type="PROSITE" id="PS50994">
    <property type="entry name" value="INTEGRASE"/>
    <property type="match status" value="1"/>
</dbReference>
<dbReference type="PANTHER" id="PTHR46889:SF4">
    <property type="entry name" value="TRANSPOSASE INSO FOR INSERTION SEQUENCE ELEMENT IS911B-RELATED"/>
    <property type="match status" value="1"/>
</dbReference>
<reference evidence="2 3" key="1">
    <citation type="journal article" date="2011" name="J. Microbiol.">
        <title>Gramella jeungdoensis sp. nov., isolated from a solar saltern in Korea.</title>
        <authorList>
            <person name="Joung Y."/>
            <person name="Kim H."/>
            <person name="Jang T."/>
            <person name="Ahn T.S."/>
            <person name="Joh K."/>
        </authorList>
    </citation>
    <scope>NUCLEOTIDE SEQUENCE [LARGE SCALE GENOMIC DNA]</scope>
    <source>
        <strain evidence="2 3">KCTC 23123</strain>
    </source>
</reference>
<dbReference type="PANTHER" id="PTHR46889">
    <property type="entry name" value="TRANSPOSASE INSF FOR INSERTION SEQUENCE IS3B-RELATED"/>
    <property type="match status" value="1"/>
</dbReference>
<evidence type="ECO:0000313" key="3">
    <source>
        <dbReference type="Proteomes" id="UP000298517"/>
    </source>
</evidence>
<name>A0A4Y8AUL6_9FLAO</name>
<dbReference type="Pfam" id="PF13333">
    <property type="entry name" value="rve_2"/>
    <property type="match status" value="1"/>
</dbReference>
<sequence length="160" mass="19141">MTYVRTPQRWLYLTTIIDLYDRQVIGWALSSNLSTKRTIIPAWRMALSKRNITKPLIFHSDRGVQYARNLFRKHLKNNELITQSMSRKGNCWDNAVTESFFKTLKTELIYHEKYESILQTKTSIFEYIEIWYNRKRLHSSLGYKSPLEVELEFNKLKDVA</sequence>
<dbReference type="InterPro" id="IPR048020">
    <property type="entry name" value="Transpos_IS3"/>
</dbReference>
<protein>
    <submittedName>
        <fullName evidence="2">IS3 family transposase</fullName>
    </submittedName>
</protein>
<dbReference type="SUPFAM" id="SSF53098">
    <property type="entry name" value="Ribonuclease H-like"/>
    <property type="match status" value="1"/>
</dbReference>
<dbReference type="RefSeq" id="WP_134247897.1">
    <property type="nucleotide sequence ID" value="NZ_SNQI01000002.1"/>
</dbReference>
<dbReference type="GO" id="GO:0015074">
    <property type="term" value="P:DNA integration"/>
    <property type="evidence" value="ECO:0007669"/>
    <property type="project" value="InterPro"/>
</dbReference>
<gene>
    <name evidence="2" type="ORF">E2488_08455</name>
</gene>
<dbReference type="AlphaFoldDB" id="A0A4Y8AUL6"/>
<proteinExistence type="predicted"/>
<dbReference type="InterPro" id="IPR036397">
    <property type="entry name" value="RNaseH_sf"/>
</dbReference>
<feature type="domain" description="Integrase catalytic" evidence="1">
    <location>
        <begin position="1"/>
        <end position="154"/>
    </location>
</feature>
<dbReference type="Pfam" id="PF00665">
    <property type="entry name" value="rve"/>
    <property type="match status" value="1"/>
</dbReference>
<evidence type="ECO:0000313" key="2">
    <source>
        <dbReference type="EMBL" id="TEW75528.1"/>
    </source>
</evidence>
<comment type="caution">
    <text evidence="2">The sequence shown here is derived from an EMBL/GenBank/DDBJ whole genome shotgun (WGS) entry which is preliminary data.</text>
</comment>
<evidence type="ECO:0000259" key="1">
    <source>
        <dbReference type="PROSITE" id="PS50994"/>
    </source>
</evidence>
<keyword evidence="3" id="KW-1185">Reference proteome</keyword>
<dbReference type="InterPro" id="IPR012337">
    <property type="entry name" value="RNaseH-like_sf"/>
</dbReference>
<dbReference type="Gene3D" id="3.30.420.10">
    <property type="entry name" value="Ribonuclease H-like superfamily/Ribonuclease H"/>
    <property type="match status" value="1"/>
</dbReference>
<dbReference type="Proteomes" id="UP000298517">
    <property type="component" value="Unassembled WGS sequence"/>
</dbReference>
<dbReference type="GO" id="GO:0003676">
    <property type="term" value="F:nucleic acid binding"/>
    <property type="evidence" value="ECO:0007669"/>
    <property type="project" value="InterPro"/>
</dbReference>
<dbReference type="InterPro" id="IPR050900">
    <property type="entry name" value="Transposase_IS3/IS150/IS904"/>
</dbReference>
<dbReference type="InterPro" id="IPR001584">
    <property type="entry name" value="Integrase_cat-core"/>
</dbReference>
<dbReference type="NCBIfam" id="NF033516">
    <property type="entry name" value="transpos_IS3"/>
    <property type="match status" value="1"/>
</dbReference>